<evidence type="ECO:0000256" key="2">
    <source>
        <dbReference type="ARBA" id="ARBA00023125"/>
    </source>
</evidence>
<dbReference type="InterPro" id="IPR011711">
    <property type="entry name" value="GntR_C"/>
</dbReference>
<dbReference type="SUPFAM" id="SSF46785">
    <property type="entry name" value="Winged helix' DNA-binding domain"/>
    <property type="match status" value="1"/>
</dbReference>
<dbReference type="Gene3D" id="1.10.10.10">
    <property type="entry name" value="Winged helix-like DNA-binding domain superfamily/Winged helix DNA-binding domain"/>
    <property type="match status" value="1"/>
</dbReference>
<comment type="caution">
    <text evidence="5">The sequence shown here is derived from an EMBL/GenBank/DDBJ whole genome shotgun (WGS) entry which is preliminary data.</text>
</comment>
<accession>A0A6L9UCQ9</accession>
<dbReference type="PANTHER" id="PTHR43537">
    <property type="entry name" value="TRANSCRIPTIONAL REGULATOR, GNTR FAMILY"/>
    <property type="match status" value="1"/>
</dbReference>
<dbReference type="InterPro" id="IPR000524">
    <property type="entry name" value="Tscrpt_reg_HTH_GntR"/>
</dbReference>
<dbReference type="PROSITE" id="PS50949">
    <property type="entry name" value="HTH_GNTR"/>
    <property type="match status" value="1"/>
</dbReference>
<sequence>MPRNKGAELLPETAPDGSAVRTAEAIYRILRLDIAFGRLMPRQRLVESELCERFGTSNHNIRQSFELLDRAGLIERKANRGVEVRALSAAELKDLYDIRVMLQTEGARRIDLSRAEELANILAEINSAYEKALDAEDFEAAAEANDRFHLAMFDCCLNAELAELQRAYWLRASAFISRALSDTNLSRVSRIEHQKIISAIREGDVDRLVEVTVAHIRPALDVYKRLYGII</sequence>
<dbReference type="InterPro" id="IPR008920">
    <property type="entry name" value="TF_FadR/GntR_C"/>
</dbReference>
<dbReference type="AlphaFoldDB" id="A0A6L9UCQ9"/>
<proteinExistence type="predicted"/>
<dbReference type="Gene3D" id="1.20.120.530">
    <property type="entry name" value="GntR ligand-binding domain-like"/>
    <property type="match status" value="1"/>
</dbReference>
<keyword evidence="1" id="KW-0805">Transcription regulation</keyword>
<evidence type="ECO:0000259" key="4">
    <source>
        <dbReference type="PROSITE" id="PS50949"/>
    </source>
</evidence>
<dbReference type="SUPFAM" id="SSF48008">
    <property type="entry name" value="GntR ligand-binding domain-like"/>
    <property type="match status" value="1"/>
</dbReference>
<evidence type="ECO:0000256" key="3">
    <source>
        <dbReference type="ARBA" id="ARBA00023163"/>
    </source>
</evidence>
<evidence type="ECO:0000256" key="1">
    <source>
        <dbReference type="ARBA" id="ARBA00023015"/>
    </source>
</evidence>
<protein>
    <submittedName>
        <fullName evidence="5">FCD domain-containing protein</fullName>
    </submittedName>
</protein>
<evidence type="ECO:0000313" key="6">
    <source>
        <dbReference type="Proteomes" id="UP000483035"/>
    </source>
</evidence>
<dbReference type="PANTHER" id="PTHR43537:SF49">
    <property type="entry name" value="TRANSCRIPTIONAL REGULATORY PROTEIN"/>
    <property type="match status" value="1"/>
</dbReference>
<dbReference type="Pfam" id="PF00392">
    <property type="entry name" value="GntR"/>
    <property type="match status" value="1"/>
</dbReference>
<feature type="domain" description="HTH gntR-type" evidence="4">
    <location>
        <begin position="20"/>
        <end position="87"/>
    </location>
</feature>
<dbReference type="GO" id="GO:0003700">
    <property type="term" value="F:DNA-binding transcription factor activity"/>
    <property type="evidence" value="ECO:0007669"/>
    <property type="project" value="InterPro"/>
</dbReference>
<dbReference type="SMART" id="SM00895">
    <property type="entry name" value="FCD"/>
    <property type="match status" value="1"/>
</dbReference>
<dbReference type="Proteomes" id="UP000483035">
    <property type="component" value="Unassembled WGS sequence"/>
</dbReference>
<keyword evidence="2" id="KW-0238">DNA-binding</keyword>
<organism evidence="5 6">
    <name type="scientific">Rhizobium lusitanum</name>
    <dbReference type="NCBI Taxonomy" id="293958"/>
    <lineage>
        <taxon>Bacteria</taxon>
        <taxon>Pseudomonadati</taxon>
        <taxon>Pseudomonadota</taxon>
        <taxon>Alphaproteobacteria</taxon>
        <taxon>Hyphomicrobiales</taxon>
        <taxon>Rhizobiaceae</taxon>
        <taxon>Rhizobium/Agrobacterium group</taxon>
        <taxon>Rhizobium</taxon>
    </lineage>
</organism>
<name>A0A6L9UCQ9_9HYPH</name>
<dbReference type="InterPro" id="IPR036388">
    <property type="entry name" value="WH-like_DNA-bd_sf"/>
</dbReference>
<reference evidence="5 6" key="1">
    <citation type="submission" date="2019-12" db="EMBL/GenBank/DDBJ databases">
        <title>Rhizobium genotypes associated with high levels of biological nitrogen fixation by grain legumes in a temperate-maritime cropping system.</title>
        <authorList>
            <person name="Maluk M."/>
            <person name="Francesc Ferrando Molina F."/>
            <person name="Lopez Del Egido L."/>
            <person name="Lafos M."/>
            <person name="Langarica-Fuentes A."/>
            <person name="Gebre Yohannes G."/>
            <person name="Young M.W."/>
            <person name="Martin P."/>
            <person name="Gantlett R."/>
            <person name="Kenicer G."/>
            <person name="Hawes C."/>
            <person name="Begg G.S."/>
            <person name="Quilliam R.S."/>
            <person name="Squire G.R."/>
            <person name="Poole P.S."/>
            <person name="Young P.W."/>
            <person name="Iannetta P.M."/>
            <person name="James E.K."/>
        </authorList>
    </citation>
    <scope>NUCLEOTIDE SEQUENCE [LARGE SCALE GENOMIC DNA]</scope>
    <source>
        <strain evidence="5 6">JHI1118</strain>
    </source>
</reference>
<gene>
    <name evidence="5" type="ORF">GR212_29350</name>
</gene>
<keyword evidence="3" id="KW-0804">Transcription</keyword>
<dbReference type="GO" id="GO:0003677">
    <property type="term" value="F:DNA binding"/>
    <property type="evidence" value="ECO:0007669"/>
    <property type="project" value="UniProtKB-KW"/>
</dbReference>
<dbReference type="Pfam" id="PF07729">
    <property type="entry name" value="FCD"/>
    <property type="match status" value="1"/>
</dbReference>
<dbReference type="InterPro" id="IPR036390">
    <property type="entry name" value="WH_DNA-bd_sf"/>
</dbReference>
<evidence type="ECO:0000313" key="5">
    <source>
        <dbReference type="EMBL" id="NEI73663.1"/>
    </source>
</evidence>
<dbReference type="EMBL" id="WUEY01000020">
    <property type="protein sequence ID" value="NEI73663.1"/>
    <property type="molecule type" value="Genomic_DNA"/>
</dbReference>
<dbReference type="SMART" id="SM00345">
    <property type="entry name" value="HTH_GNTR"/>
    <property type="match status" value="1"/>
</dbReference>
<dbReference type="RefSeq" id="WP_163992197.1">
    <property type="nucleotide sequence ID" value="NZ_WUEY01000020.1"/>
</dbReference>